<keyword evidence="2" id="KW-0547">Nucleotide-binding</keyword>
<name>E4T6K0_PALPW</name>
<dbReference type="GO" id="GO:0003676">
    <property type="term" value="F:nucleic acid binding"/>
    <property type="evidence" value="ECO:0007669"/>
    <property type="project" value="InterPro"/>
</dbReference>
<dbReference type="OrthoDB" id="366844at2"/>
<feature type="domain" description="Helicase ATP-binding" evidence="1">
    <location>
        <begin position="47"/>
        <end position="309"/>
    </location>
</feature>
<organism evidence="2 3">
    <name type="scientific">Paludibacter propionicigenes (strain DSM 17365 / JCM 13257 / WB4)</name>
    <dbReference type="NCBI Taxonomy" id="694427"/>
    <lineage>
        <taxon>Bacteria</taxon>
        <taxon>Pseudomonadati</taxon>
        <taxon>Bacteroidota</taxon>
        <taxon>Bacteroidia</taxon>
        <taxon>Bacteroidales</taxon>
        <taxon>Paludibacteraceae</taxon>
        <taxon>Paludibacter</taxon>
    </lineage>
</organism>
<dbReference type="InterPro" id="IPR011545">
    <property type="entry name" value="DEAD/DEAH_box_helicase_dom"/>
</dbReference>
<dbReference type="GO" id="GO:0005524">
    <property type="term" value="F:ATP binding"/>
    <property type="evidence" value="ECO:0007669"/>
    <property type="project" value="InterPro"/>
</dbReference>
<evidence type="ECO:0000313" key="3">
    <source>
        <dbReference type="Proteomes" id="UP000008718"/>
    </source>
</evidence>
<dbReference type="eggNOG" id="COG1199">
    <property type="taxonomic scope" value="Bacteria"/>
</dbReference>
<evidence type="ECO:0000313" key="2">
    <source>
        <dbReference type="EMBL" id="ADQ80344.1"/>
    </source>
</evidence>
<dbReference type="AlphaFoldDB" id="E4T6K0"/>
<dbReference type="KEGG" id="ppn:Palpr_2208"/>
<dbReference type="GO" id="GO:0004386">
    <property type="term" value="F:helicase activity"/>
    <property type="evidence" value="ECO:0007669"/>
    <property type="project" value="UniProtKB-KW"/>
</dbReference>
<dbReference type="STRING" id="694427.Palpr_2208"/>
<dbReference type="PROSITE" id="PS51192">
    <property type="entry name" value="HELICASE_ATP_BIND_1"/>
    <property type="match status" value="1"/>
</dbReference>
<dbReference type="InterPro" id="IPR006555">
    <property type="entry name" value="ATP-dep_Helicase_C"/>
</dbReference>
<dbReference type="GO" id="GO:0006139">
    <property type="term" value="P:nucleobase-containing compound metabolic process"/>
    <property type="evidence" value="ECO:0007669"/>
    <property type="project" value="InterPro"/>
</dbReference>
<dbReference type="GO" id="GO:0016818">
    <property type="term" value="F:hydrolase activity, acting on acid anhydrides, in phosphorus-containing anhydrides"/>
    <property type="evidence" value="ECO:0007669"/>
    <property type="project" value="InterPro"/>
</dbReference>
<dbReference type="EMBL" id="CP002345">
    <property type="protein sequence ID" value="ADQ80344.1"/>
    <property type="molecule type" value="Genomic_DNA"/>
</dbReference>
<dbReference type="SMART" id="SM00491">
    <property type="entry name" value="HELICc2"/>
    <property type="match status" value="1"/>
</dbReference>
<proteinExistence type="predicted"/>
<keyword evidence="3" id="KW-1185">Reference proteome</keyword>
<reference evidence="2 3" key="2">
    <citation type="journal article" date="2011" name="Stand. Genomic Sci.">
        <title>Complete genome sequence of Paludibacter propionicigenes type strain (WB4).</title>
        <authorList>
            <person name="Gronow S."/>
            <person name="Munk C."/>
            <person name="Lapidus A."/>
            <person name="Nolan M."/>
            <person name="Lucas S."/>
            <person name="Hammon N."/>
            <person name="Deshpande S."/>
            <person name="Cheng J.F."/>
            <person name="Tapia R."/>
            <person name="Han C."/>
            <person name="Goodwin L."/>
            <person name="Pitluck S."/>
            <person name="Liolios K."/>
            <person name="Ivanova N."/>
            <person name="Mavromatis K."/>
            <person name="Mikhailova N."/>
            <person name="Pati A."/>
            <person name="Chen A."/>
            <person name="Palaniappan K."/>
            <person name="Land M."/>
            <person name="Hauser L."/>
            <person name="Chang Y.J."/>
            <person name="Jeffries C.D."/>
            <person name="Brambilla E."/>
            <person name="Rohde M."/>
            <person name="Goker M."/>
            <person name="Detter J.C."/>
            <person name="Woyke T."/>
            <person name="Bristow J."/>
            <person name="Eisen J.A."/>
            <person name="Markowitz V."/>
            <person name="Hugenholtz P."/>
            <person name="Kyrpides N.C."/>
            <person name="Klenk H.P."/>
        </authorList>
    </citation>
    <scope>NUCLEOTIDE SEQUENCE [LARGE SCALE GENOMIC DNA]</scope>
    <source>
        <strain evidence="3">DSM 17365 / JCM 13257 / WB4</strain>
    </source>
</reference>
<dbReference type="Gene3D" id="3.40.50.300">
    <property type="entry name" value="P-loop containing nucleotide triphosphate hydrolases"/>
    <property type="match status" value="2"/>
</dbReference>
<dbReference type="Pfam" id="PF13307">
    <property type="entry name" value="Helicase_C_2"/>
    <property type="match status" value="1"/>
</dbReference>
<keyword evidence="2" id="KW-0378">Hydrolase</keyword>
<keyword evidence="2" id="KW-0347">Helicase</keyword>
<dbReference type="eggNOG" id="COG1061">
    <property type="taxonomic scope" value="Bacteria"/>
</dbReference>
<dbReference type="RefSeq" id="WP_013445713.1">
    <property type="nucleotide sequence ID" value="NC_014734.1"/>
</dbReference>
<dbReference type="Proteomes" id="UP000008718">
    <property type="component" value="Chromosome"/>
</dbReference>
<gene>
    <name evidence="2" type="ordered locus">Palpr_2208</name>
</gene>
<dbReference type="Pfam" id="PF00270">
    <property type="entry name" value="DEAD"/>
    <property type="match status" value="1"/>
</dbReference>
<sequence>MVDFKKKLGKTQIDKKTDPLEIYNSLDRRSITGPLRPAQSRILSDWFSNHQEDKDLIIKLHTGEGKTLIGLLILLSKINQDEGPCLYICPNIYLVKQAALEAQKFGIPFCLLEADNQIPNDFLDGKKILITHVQVLFNGKSKFGLDHNYIEVSNIILDDSHACIDSIKSSFTVKIRREHLLYNTILTLFEDDLKEQGEGSFLDIKANIYNTLIVIPYWAWIDKKSDVLSALSAYSDTVELTFVWPIIKNQLENCQAFITAKGIEIVPLFIPINSFCSFSKANQRILMSATTQDDSFFIKGLGFNVEAIKKPLINPEQTWSGEKMLLIPSLIDDSLDRDLVVSFFAKPAERPFGTVALVSSFRTADQYEHIGSEIANSQNIFDQVSALKRGEITKTLVIVNRYDGIDLPDESCRILIIDSMPFFESFCDRYEEQCRVNSDVINVKLAQRIEQGLGRSVRGEKDYSAILIIGESLVKFVKSVRTNKYFSAQTRKQIELGLEIAEMAKDELKADETALKVVTSLINQSIKRDEGWKEFYKEEMNKIDNISTENNIYTVLQLEKEAELANLKGDNEAACKKIQNILDNYVQEVAERGWYLQLLARYQYFISKSESNRLQKSAFESNSQMLKPKDGISYKKLEFINENRIKRIKQWISKFNSYSELSLAIDSILGDFSFGVNAEKFESATMEIGNLLGFISQRPDKEFRKGPDNLWCGVENKFFLIECKSEVDDSREEISKHEAGQMNSHCGWFESEYSDSSVKRILIIPTRKLSYYGDFTHDVEIMRKNKLNGLKKNIKAYSKEFRTFNINEISDEKFQELLNTHKLDITSLEIEYTEKYTKK</sequence>
<protein>
    <submittedName>
        <fullName evidence="2">DEAD-like helicase</fullName>
    </submittedName>
</protein>
<reference key="1">
    <citation type="submission" date="2010-11" db="EMBL/GenBank/DDBJ databases">
        <title>The complete genome of Paludibacter propionicigenes DSM 17365.</title>
        <authorList>
            <consortium name="US DOE Joint Genome Institute (JGI-PGF)"/>
            <person name="Lucas S."/>
            <person name="Copeland A."/>
            <person name="Lapidus A."/>
            <person name="Bruce D."/>
            <person name="Goodwin L."/>
            <person name="Pitluck S."/>
            <person name="Kyrpides N."/>
            <person name="Mavromatis K."/>
            <person name="Ivanova N."/>
            <person name="Munk A.C."/>
            <person name="Brettin T."/>
            <person name="Detter J.C."/>
            <person name="Han C."/>
            <person name="Tapia R."/>
            <person name="Land M."/>
            <person name="Hauser L."/>
            <person name="Markowitz V."/>
            <person name="Cheng J.-F."/>
            <person name="Hugenholtz P."/>
            <person name="Woyke T."/>
            <person name="Wu D."/>
            <person name="Gronow S."/>
            <person name="Wellnitz S."/>
            <person name="Brambilla E."/>
            <person name="Klenk H.-P."/>
            <person name="Eisen J.A."/>
        </authorList>
    </citation>
    <scope>NUCLEOTIDE SEQUENCE</scope>
    <source>
        <strain>WB4</strain>
    </source>
</reference>
<evidence type="ECO:0000259" key="1">
    <source>
        <dbReference type="PROSITE" id="PS51192"/>
    </source>
</evidence>
<dbReference type="HOGENOM" id="CLU_017774_0_0_10"/>
<dbReference type="SMART" id="SM00487">
    <property type="entry name" value="DEXDc"/>
    <property type="match status" value="1"/>
</dbReference>
<dbReference type="SUPFAM" id="SSF52540">
    <property type="entry name" value="P-loop containing nucleoside triphosphate hydrolases"/>
    <property type="match status" value="2"/>
</dbReference>
<dbReference type="InterPro" id="IPR014001">
    <property type="entry name" value="Helicase_ATP-bd"/>
</dbReference>
<dbReference type="InterPro" id="IPR027417">
    <property type="entry name" value="P-loop_NTPase"/>
</dbReference>
<accession>E4T6K0</accession>
<keyword evidence="2" id="KW-0067">ATP-binding</keyword>